<protein>
    <submittedName>
        <fullName evidence="4">Tetratricopeptide repeat protein</fullName>
    </submittedName>
</protein>
<dbReference type="InterPro" id="IPR011990">
    <property type="entry name" value="TPR-like_helical_dom_sf"/>
</dbReference>
<dbReference type="Gene3D" id="3.40.50.300">
    <property type="entry name" value="P-loop containing nucleotide triphosphate hydrolases"/>
    <property type="match status" value="2"/>
</dbReference>
<evidence type="ECO:0000259" key="2">
    <source>
        <dbReference type="Pfam" id="PF13676"/>
    </source>
</evidence>
<evidence type="ECO:0000259" key="1">
    <source>
        <dbReference type="Pfam" id="PF00931"/>
    </source>
</evidence>
<dbReference type="InterPro" id="IPR002182">
    <property type="entry name" value="NB-ARC"/>
</dbReference>
<accession>A0A6N7KS26</accession>
<feature type="domain" description="NB-ARC" evidence="1">
    <location>
        <begin position="552"/>
        <end position="681"/>
    </location>
</feature>
<comment type="caution">
    <text evidence="4">The sequence shown here is derived from an EMBL/GenBank/DDBJ whole genome shotgun (WGS) entry which is preliminary data.</text>
</comment>
<evidence type="ECO:0000313" key="4">
    <source>
        <dbReference type="EMBL" id="MQS13605.1"/>
    </source>
</evidence>
<dbReference type="Pfam" id="PF13424">
    <property type="entry name" value="TPR_12"/>
    <property type="match status" value="3"/>
</dbReference>
<dbReference type="Pfam" id="PF13374">
    <property type="entry name" value="TPR_10"/>
    <property type="match status" value="1"/>
</dbReference>
<dbReference type="Gene3D" id="3.40.50.10140">
    <property type="entry name" value="Toll/interleukin-1 receptor homology (TIR) domain"/>
    <property type="match status" value="1"/>
</dbReference>
<dbReference type="InterPro" id="IPR000157">
    <property type="entry name" value="TIR_dom"/>
</dbReference>
<dbReference type="NCBIfam" id="NF047398">
    <property type="entry name" value="AAA_KGGVGR"/>
    <property type="match status" value="1"/>
</dbReference>
<dbReference type="Gene3D" id="1.25.40.10">
    <property type="entry name" value="Tetratricopeptide repeat domain"/>
    <property type="match status" value="2"/>
</dbReference>
<evidence type="ECO:0000313" key="5">
    <source>
        <dbReference type="Proteomes" id="UP000450000"/>
    </source>
</evidence>
<dbReference type="Pfam" id="PF25000">
    <property type="entry name" value="DUF7779"/>
    <property type="match status" value="1"/>
</dbReference>
<dbReference type="Pfam" id="PF00931">
    <property type="entry name" value="NB-ARC"/>
    <property type="match status" value="1"/>
</dbReference>
<dbReference type="SUPFAM" id="SSF52540">
    <property type="entry name" value="P-loop containing nucleoside triphosphate hydrolases"/>
    <property type="match status" value="2"/>
</dbReference>
<dbReference type="PANTHER" id="PTHR46082">
    <property type="entry name" value="ATP/GTP-BINDING PROTEIN-RELATED"/>
    <property type="match status" value="1"/>
</dbReference>
<dbReference type="Proteomes" id="UP000450000">
    <property type="component" value="Unassembled WGS sequence"/>
</dbReference>
<dbReference type="InterPro" id="IPR035897">
    <property type="entry name" value="Toll_tir_struct_dom_sf"/>
</dbReference>
<dbReference type="GO" id="GO:0007165">
    <property type="term" value="P:signal transduction"/>
    <property type="evidence" value="ECO:0007669"/>
    <property type="project" value="InterPro"/>
</dbReference>
<name>A0A6N7KS26_9ACTN</name>
<dbReference type="Pfam" id="PF13676">
    <property type="entry name" value="TIR_2"/>
    <property type="match status" value="1"/>
</dbReference>
<dbReference type="OrthoDB" id="580767at2"/>
<dbReference type="GO" id="GO:0043531">
    <property type="term" value="F:ADP binding"/>
    <property type="evidence" value="ECO:0007669"/>
    <property type="project" value="InterPro"/>
</dbReference>
<dbReference type="InterPro" id="IPR053137">
    <property type="entry name" value="NLR-like"/>
</dbReference>
<feature type="domain" description="DUF7779" evidence="3">
    <location>
        <begin position="762"/>
        <end position="850"/>
    </location>
</feature>
<gene>
    <name evidence="4" type="ORF">F7Q99_15335</name>
</gene>
<proteinExistence type="predicted"/>
<dbReference type="PANTHER" id="PTHR46082:SF6">
    <property type="entry name" value="AAA+ ATPASE DOMAIN-CONTAINING PROTEIN-RELATED"/>
    <property type="match status" value="1"/>
</dbReference>
<dbReference type="EMBL" id="WBOF01000001">
    <property type="protein sequence ID" value="MQS13605.1"/>
    <property type="molecule type" value="Genomic_DNA"/>
</dbReference>
<dbReference type="InterPro" id="IPR056681">
    <property type="entry name" value="DUF7779"/>
</dbReference>
<evidence type="ECO:0000259" key="3">
    <source>
        <dbReference type="Pfam" id="PF25000"/>
    </source>
</evidence>
<organism evidence="4 5">
    <name type="scientific">Streptomyces kaniharaensis</name>
    <dbReference type="NCBI Taxonomy" id="212423"/>
    <lineage>
        <taxon>Bacteria</taxon>
        <taxon>Bacillati</taxon>
        <taxon>Actinomycetota</taxon>
        <taxon>Actinomycetes</taxon>
        <taxon>Kitasatosporales</taxon>
        <taxon>Streptomycetaceae</taxon>
        <taxon>Streptomyces</taxon>
    </lineage>
</organism>
<sequence length="1339" mass="148540">MTENRTRNLRVGGLSAAEVAAQRDAWREARRQAEEQDRNGRIITFYSYKGGTGRTMALANTAWILAANGFRVLTVDWDLEAPGLAKFFHPFLDPASLAGTTGMMDLIAEYREEALRPVEHAEGWHLDFARVHPHALSLSWPLFPDGGSLDFLSAGQFNRDYSEAVTHLDWDIFYDRFDGGQFFDALKADMAKRYDYVLIDSRTGLSDIAEICTVQMPDDLVVCFTLSDQSIDGASRIAQHIHDRYRERGIRILPVPMRIDEGEKEKADAGRALARVRFDGLPAGLGGEELNQYWGSVEIPYRPFYAYEEILATFGDQTGTPTSMLAACERLTSVITEGRVTGLPAVDEEVRLRYVDAFTRRRPSVPADLYLSYVPEDRMWADWIESVLTRAGFRVLPRDLSAGTDPREETERGIDAAYRTVAVLSPAYQRSPQARALWESVVSSDPSGTRRQLVPVRVGDVRLTAPFSNRNPVDLVGRDEAQSVQTLLRALGRGDVALADDAGGGPRYPGSKPSVWDVPPRNPSFTGRAAVLEQLRNQLRGGMAAVLPTPQTLYGLGGVGKTQVALEYAHRFMSDYDLVWWIDAEQTELVAPSLAELARRLGLRVGDSVTEAAEAAREALRRGVPTPRWLLIFDNADEPAEIRRFFPGGSGHILVTSRNQAWSGHAEALEVDVFTRGESVEHLCRRARGLSRPDADRVAEAVGDLPLAVEVAAAWLDTTGTPVETYVTQLHAEAARALAVARPADYPTPVGATWNVSIGRLRQQSPAAVRLLQLCAFFAPEPISMNLFYSDQMIRALVKYDADLSDKFMLGKVIQAIGRYALAKVDAGSNSFQVHRLVQAVIRAEMSDEEQEVAVHEVHRILTGARPVLGDTDDPANWPAFDEIWPHLSPSKAHNCDEADTRQLLIDRVRYLWKRGELDRARDLGHALDTEWTRKLGEGDRQTLLLRFQLANVLRSQGNYAEALALDEDTLERQRALLGEHHAYTLMTAGSLGADRRALGRFQAALELDREILSQFRELFGDDHPRTLAMANNLAIDYRLVGESELARELDQETLDRRTAVLGPKHPYTLSTKSNLARDLRELGDYQGSVELLQEVTADLGDVLDPDLPENLRNAKSLAVSLRRIGQLAEARRITKETYERYLERYGADAPDALACALNLAADHSASGDKETARDLCATVYEGHRRLFGDEHPFTLACANNLGIYLRGSGDVRGAIERGLATVDGLTRSVGPDHPYTLNAMINLASAYGEDGQIERAEELGRAAYEGLCARYTPRHPDAVACEANLAITLRAAGRHTQAAELRARSIAELIRQFGEEHPNTVSARGWKRINRDLEPQPV</sequence>
<feature type="domain" description="TIR" evidence="2">
    <location>
        <begin position="370"/>
        <end position="488"/>
    </location>
</feature>
<keyword evidence="5" id="KW-1185">Reference proteome</keyword>
<dbReference type="SUPFAM" id="SSF52200">
    <property type="entry name" value="Toll/Interleukin receptor TIR domain"/>
    <property type="match status" value="1"/>
</dbReference>
<dbReference type="InterPro" id="IPR027417">
    <property type="entry name" value="P-loop_NTPase"/>
</dbReference>
<dbReference type="RefSeq" id="WP_153461968.1">
    <property type="nucleotide sequence ID" value="NZ_WBOF01000001.1"/>
</dbReference>
<dbReference type="SUPFAM" id="SSF48452">
    <property type="entry name" value="TPR-like"/>
    <property type="match status" value="4"/>
</dbReference>
<dbReference type="NCBIfam" id="NF040586">
    <property type="entry name" value="FxSxx_TPR"/>
    <property type="match status" value="1"/>
</dbReference>
<reference evidence="4 5" key="1">
    <citation type="submission" date="2019-09" db="EMBL/GenBank/DDBJ databases">
        <title>Genome Sequences of Streptomyces kaniharaensis ATCC 21070.</title>
        <authorList>
            <person name="Zhu W."/>
            <person name="De Crecy-Lagard V."/>
            <person name="Richards N.G."/>
        </authorList>
    </citation>
    <scope>NUCLEOTIDE SEQUENCE [LARGE SCALE GENOMIC DNA]</scope>
    <source>
        <strain evidence="4 5">SF-557</strain>
    </source>
</reference>